<evidence type="ECO:0000313" key="2">
    <source>
        <dbReference type="Proteomes" id="UP001152531"/>
    </source>
</evidence>
<name>A0ACA9YD12_9ASCO</name>
<reference evidence="1" key="1">
    <citation type="submission" date="2022-06" db="EMBL/GenBank/DDBJ databases">
        <authorList>
            <person name="Legras J.-L."/>
            <person name="Devillers H."/>
            <person name="Grondin C."/>
        </authorList>
    </citation>
    <scope>NUCLEOTIDE SEQUENCE</scope>
    <source>
        <strain evidence="1">CLIB 1444</strain>
    </source>
</reference>
<accession>A0ACA9YD12</accession>
<evidence type="ECO:0000313" key="1">
    <source>
        <dbReference type="EMBL" id="CAH6722939.1"/>
    </source>
</evidence>
<protein>
    <submittedName>
        <fullName evidence="1">Uncharacterized protein</fullName>
    </submittedName>
</protein>
<organism evidence="1 2">
    <name type="scientific">[Candida] jaroonii</name>
    <dbReference type="NCBI Taxonomy" id="467808"/>
    <lineage>
        <taxon>Eukaryota</taxon>
        <taxon>Fungi</taxon>
        <taxon>Dikarya</taxon>
        <taxon>Ascomycota</taxon>
        <taxon>Saccharomycotina</taxon>
        <taxon>Pichiomycetes</taxon>
        <taxon>Debaryomycetaceae</taxon>
        <taxon>Yamadazyma</taxon>
    </lineage>
</organism>
<proteinExistence type="predicted"/>
<gene>
    <name evidence="1" type="ORF">CLIB1444_12S00650</name>
</gene>
<keyword evidence="2" id="KW-1185">Reference proteome</keyword>
<sequence>MNFVQTLNNEIETYELLLQSIPFTDYPTTINYLKIYKLNYKELHKYMSSNSFPIDNSKLLKLTISLGNLIKSLHLDEEMYRNQQKNGMASKLNALAESPKHYINSVPINSQPLYQIKFIKNLLLILKNFDIGYHLKDQASSTTLNQYTSSPIKLNSKQLLIEKLEININLDTLFIYKHLLNLLVRIFDILKIHLGFNDNYLINSNDRSSIFSSNSVNSGSSDSISVDEYFRVLNQILNRVTNGLVEPLLKFIMDFVGQSVSSEFGTLITSL</sequence>
<dbReference type="Proteomes" id="UP001152531">
    <property type="component" value="Unassembled WGS sequence"/>
</dbReference>
<comment type="caution">
    <text evidence="1">The sequence shown here is derived from an EMBL/GenBank/DDBJ whole genome shotgun (WGS) entry which is preliminary data.</text>
</comment>
<dbReference type="EMBL" id="CALSDN010000012">
    <property type="protein sequence ID" value="CAH6722939.1"/>
    <property type="molecule type" value="Genomic_DNA"/>
</dbReference>